<sequence length="297" mass="34688">MGRKIELELHPERAREVAKILLKKLKAEGIFNEKELPDDRIKKHIPEDMEKYLAVLSLVTSLDYMRDAAKLWDSAIKTLEDDEISWVFSPSEVKERGKEKLKEALLKHKMAMRKEKDTDTWWHISKTVAEDYNGSFLSFFNSFNFEMDKAYETLDSKLWHQKLPNLSGRKIFPHWIRTIKEKIKEIPFKNLEKLPIPVDVHVARATFTTGCITGKYKAKSITTTVRNLIIKLWNEALKDENILPIEMFRPLWLLSKHGCHYRKNGDCPKKENCPVKEFCVKGKVVVSASKMEIDTKL</sequence>
<dbReference type="InterPro" id="IPR023170">
    <property type="entry name" value="HhH_base_excis_C"/>
</dbReference>
<dbReference type="Proteomes" id="UP000198405">
    <property type="component" value="Unassembled WGS sequence"/>
</dbReference>
<evidence type="ECO:0008006" key="3">
    <source>
        <dbReference type="Google" id="ProtNLM"/>
    </source>
</evidence>
<dbReference type="InterPro" id="IPR011257">
    <property type="entry name" value="DNA_glycosylase"/>
</dbReference>
<dbReference type="GO" id="GO:0003906">
    <property type="term" value="F:DNA-(apurinic or apyrimidinic site) endonuclease activity"/>
    <property type="evidence" value="ECO:0007669"/>
    <property type="project" value="InterPro"/>
</dbReference>
<dbReference type="AlphaFoldDB" id="A0A238Z3F3"/>
<evidence type="ECO:0000313" key="1">
    <source>
        <dbReference type="EMBL" id="SNR77429.1"/>
    </source>
</evidence>
<dbReference type="EMBL" id="FZOB01000006">
    <property type="protein sequence ID" value="SNR77429.1"/>
    <property type="molecule type" value="Genomic_DNA"/>
</dbReference>
<dbReference type="Gene3D" id="1.10.1670.10">
    <property type="entry name" value="Helix-hairpin-Helix base-excision DNA repair enzymes (C-terminal)"/>
    <property type="match status" value="1"/>
</dbReference>
<keyword evidence="2" id="KW-1185">Reference proteome</keyword>
<dbReference type="Pfam" id="PF09171">
    <property type="entry name" value="AGOG"/>
    <property type="match status" value="1"/>
</dbReference>
<dbReference type="OrthoDB" id="2827923at2"/>
<gene>
    <name evidence="1" type="ORF">SAMN06265340_1063</name>
</gene>
<dbReference type="SUPFAM" id="SSF48150">
    <property type="entry name" value="DNA-glycosylase"/>
    <property type="match status" value="1"/>
</dbReference>
<proteinExistence type="predicted"/>
<dbReference type="GO" id="GO:0006281">
    <property type="term" value="P:DNA repair"/>
    <property type="evidence" value="ECO:0007669"/>
    <property type="project" value="InterPro"/>
</dbReference>
<dbReference type="GO" id="GO:0016799">
    <property type="term" value="F:hydrolase activity, hydrolyzing N-glycosyl compounds"/>
    <property type="evidence" value="ECO:0007669"/>
    <property type="project" value="InterPro"/>
</dbReference>
<accession>A0A238Z3F3</accession>
<organism evidence="1 2">
    <name type="scientific">Desulfurobacterium atlanticum</name>
    <dbReference type="NCBI Taxonomy" id="240169"/>
    <lineage>
        <taxon>Bacteria</taxon>
        <taxon>Pseudomonadati</taxon>
        <taxon>Aquificota</taxon>
        <taxon>Aquificia</taxon>
        <taxon>Desulfurobacteriales</taxon>
        <taxon>Desulfurobacteriaceae</taxon>
        <taxon>Desulfurobacterium</taxon>
    </lineage>
</organism>
<reference evidence="2" key="1">
    <citation type="submission" date="2017-06" db="EMBL/GenBank/DDBJ databases">
        <authorList>
            <person name="Varghese N."/>
            <person name="Submissions S."/>
        </authorList>
    </citation>
    <scope>NUCLEOTIDE SEQUENCE [LARGE SCALE GENOMIC DNA]</scope>
    <source>
        <strain evidence="2">DSM 15668</strain>
    </source>
</reference>
<dbReference type="RefSeq" id="WP_089323041.1">
    <property type="nucleotide sequence ID" value="NZ_FZOB01000006.1"/>
</dbReference>
<evidence type="ECO:0000313" key="2">
    <source>
        <dbReference type="Proteomes" id="UP000198405"/>
    </source>
</evidence>
<name>A0A238Z3F3_9BACT</name>
<protein>
    <recommendedName>
        <fullName evidence="3">Endonuclease-3</fullName>
    </recommendedName>
</protein>
<dbReference type="InterPro" id="IPR015254">
    <property type="entry name" value="AGOG-like"/>
</dbReference>